<evidence type="ECO:0000259" key="1">
    <source>
        <dbReference type="Pfam" id="PF13847"/>
    </source>
</evidence>
<evidence type="ECO:0000313" key="3">
    <source>
        <dbReference type="Proteomes" id="UP000669133"/>
    </source>
</evidence>
<dbReference type="Pfam" id="PF13847">
    <property type="entry name" value="Methyltransf_31"/>
    <property type="match status" value="1"/>
</dbReference>
<organism evidence="2 3">
    <name type="scientific">Candida metapsilosis</name>
    <dbReference type="NCBI Taxonomy" id="273372"/>
    <lineage>
        <taxon>Eukaryota</taxon>
        <taxon>Fungi</taxon>
        <taxon>Dikarya</taxon>
        <taxon>Ascomycota</taxon>
        <taxon>Saccharomycotina</taxon>
        <taxon>Pichiomycetes</taxon>
        <taxon>Debaryomycetaceae</taxon>
        <taxon>Candida/Lodderomyces clade</taxon>
        <taxon>Candida</taxon>
    </lineage>
</organism>
<protein>
    <recommendedName>
        <fullName evidence="1">Methyltransferase domain-containing protein</fullName>
    </recommendedName>
</protein>
<dbReference type="Proteomes" id="UP000669133">
    <property type="component" value="Unassembled WGS sequence"/>
</dbReference>
<sequence length="275" mass="30829">MTSDQAYYAKGFKKAVSDTHAWRTVENSTKFITSVLKPDFKVLDVGCGPGSITVDLAQNYLSEKGSVIGVEPTQELIDAANELKASVTPPLNNVKFQLGSIYELPFDDNSFDLVFAHQVIIHLQDPVKGLQELARVTKPGGYVAVKDADSDSNIISPEKYTILKEYSAQKAKNATSTDRKAGRRLREKAIKAGYQPENITTSQSYWLLADDHARKKQWAELAINRIKNGGEILFPTDAKKNEEMCNEAIAKWHEWVDDETSLFNISHFEIIYKKL</sequence>
<dbReference type="GO" id="GO:0008168">
    <property type="term" value="F:methyltransferase activity"/>
    <property type="evidence" value="ECO:0007669"/>
    <property type="project" value="TreeGrafter"/>
</dbReference>
<proteinExistence type="predicted"/>
<dbReference type="GeneID" id="93650974"/>
<dbReference type="InterPro" id="IPR025714">
    <property type="entry name" value="Methyltranfer_dom"/>
</dbReference>
<dbReference type="SUPFAM" id="SSF53335">
    <property type="entry name" value="S-adenosyl-L-methionine-dependent methyltransferases"/>
    <property type="match status" value="1"/>
</dbReference>
<dbReference type="AlphaFoldDB" id="A0A8H7ZI07"/>
<dbReference type="PANTHER" id="PTHR43591:SF24">
    <property type="entry name" value="2-METHOXY-6-POLYPRENYL-1,4-BENZOQUINOL METHYLASE, MITOCHONDRIAL"/>
    <property type="match status" value="1"/>
</dbReference>
<dbReference type="EMBL" id="JAEOAQ010000002">
    <property type="protein sequence ID" value="KAG5420464.1"/>
    <property type="molecule type" value="Genomic_DNA"/>
</dbReference>
<gene>
    <name evidence="2" type="ORF">I9W82_002345</name>
</gene>
<accession>A0A8H7ZI07</accession>
<name>A0A8H7ZI07_9ASCO</name>
<dbReference type="Gene3D" id="3.40.50.150">
    <property type="entry name" value="Vaccinia Virus protein VP39"/>
    <property type="match status" value="1"/>
</dbReference>
<evidence type="ECO:0000313" key="2">
    <source>
        <dbReference type="EMBL" id="KAG5420464.1"/>
    </source>
</evidence>
<dbReference type="RefSeq" id="XP_067549580.1">
    <property type="nucleotide sequence ID" value="XM_067691190.1"/>
</dbReference>
<feature type="domain" description="Methyltransferase" evidence="1">
    <location>
        <begin position="37"/>
        <end position="165"/>
    </location>
</feature>
<dbReference type="InterPro" id="IPR029063">
    <property type="entry name" value="SAM-dependent_MTases_sf"/>
</dbReference>
<comment type="caution">
    <text evidence="2">The sequence shown here is derived from an EMBL/GenBank/DDBJ whole genome shotgun (WGS) entry which is preliminary data.</text>
</comment>
<dbReference type="PANTHER" id="PTHR43591">
    <property type="entry name" value="METHYLTRANSFERASE"/>
    <property type="match status" value="1"/>
</dbReference>
<dbReference type="OrthoDB" id="10017101at2759"/>
<dbReference type="CDD" id="cd02440">
    <property type="entry name" value="AdoMet_MTases"/>
    <property type="match status" value="1"/>
</dbReference>
<reference evidence="2 3" key="1">
    <citation type="submission" date="2020-12" db="EMBL/GenBank/DDBJ databases">
        <title>Effect of drift, selection, and recombination on the evolution of hybrid genomes in Candida yeast pathogens.</title>
        <authorList>
            <person name="Mixao V."/>
            <person name="Ksiezopolska E."/>
            <person name="Saus E."/>
            <person name="Boekhout T."/>
            <person name="Gacser A."/>
            <person name="Gabaldon T."/>
        </authorList>
    </citation>
    <scope>NUCLEOTIDE SEQUENCE [LARGE SCALE GENOMIC DNA]</scope>
    <source>
        <strain evidence="2 3">BP57</strain>
    </source>
</reference>
<keyword evidence="3" id="KW-1185">Reference proteome</keyword>